<dbReference type="InterPro" id="IPR032179">
    <property type="entry name" value="Cry22Aa_Ig-like"/>
</dbReference>
<dbReference type="EMBL" id="LGRX02025243">
    <property type="protein sequence ID" value="KAK3252741.1"/>
    <property type="molecule type" value="Genomic_DNA"/>
</dbReference>
<proteinExistence type="predicted"/>
<feature type="transmembrane region" description="Helical" evidence="3">
    <location>
        <begin position="1579"/>
        <end position="1601"/>
    </location>
</feature>
<evidence type="ECO:0000256" key="1">
    <source>
        <dbReference type="SAM" id="Coils"/>
    </source>
</evidence>
<organism evidence="5 6">
    <name type="scientific">Cymbomonas tetramitiformis</name>
    <dbReference type="NCBI Taxonomy" id="36881"/>
    <lineage>
        <taxon>Eukaryota</taxon>
        <taxon>Viridiplantae</taxon>
        <taxon>Chlorophyta</taxon>
        <taxon>Pyramimonadophyceae</taxon>
        <taxon>Pyramimonadales</taxon>
        <taxon>Pyramimonadaceae</taxon>
        <taxon>Cymbomonas</taxon>
    </lineage>
</organism>
<protein>
    <recommendedName>
        <fullName evidence="4">Pesticidal crystal protein Cry22Aa Ig-like domain-containing protein</fullName>
    </recommendedName>
</protein>
<feature type="domain" description="Pesticidal crystal protein Cry22Aa Ig-like" evidence="4">
    <location>
        <begin position="430"/>
        <end position="494"/>
    </location>
</feature>
<name>A0AAE0F5F2_9CHLO</name>
<feature type="compositionally biased region" description="Acidic residues" evidence="2">
    <location>
        <begin position="1914"/>
        <end position="1924"/>
    </location>
</feature>
<feature type="compositionally biased region" description="Pro residues" evidence="2">
    <location>
        <begin position="1253"/>
        <end position="1268"/>
    </location>
</feature>
<dbReference type="Gene3D" id="2.60.40.10">
    <property type="entry name" value="Immunoglobulins"/>
    <property type="match status" value="3"/>
</dbReference>
<evidence type="ECO:0000259" key="4">
    <source>
        <dbReference type="Pfam" id="PF16403"/>
    </source>
</evidence>
<dbReference type="InterPro" id="IPR013783">
    <property type="entry name" value="Ig-like_fold"/>
</dbReference>
<gene>
    <name evidence="5" type="ORF">CYMTET_37988</name>
</gene>
<dbReference type="Pfam" id="PF16403">
    <property type="entry name" value="Bact_surface_Ig-like"/>
    <property type="match status" value="1"/>
</dbReference>
<feature type="transmembrane region" description="Helical" evidence="3">
    <location>
        <begin position="1688"/>
        <end position="1710"/>
    </location>
</feature>
<keyword evidence="3" id="KW-1133">Transmembrane helix</keyword>
<feature type="transmembrane region" description="Helical" evidence="3">
    <location>
        <begin position="1768"/>
        <end position="1794"/>
    </location>
</feature>
<keyword evidence="6" id="KW-1185">Reference proteome</keyword>
<reference evidence="5 6" key="1">
    <citation type="journal article" date="2015" name="Genome Biol. Evol.">
        <title>Comparative Genomics of a Bacterivorous Green Alga Reveals Evolutionary Causalities and Consequences of Phago-Mixotrophic Mode of Nutrition.</title>
        <authorList>
            <person name="Burns J.A."/>
            <person name="Paasch A."/>
            <person name="Narechania A."/>
            <person name="Kim E."/>
        </authorList>
    </citation>
    <scope>NUCLEOTIDE SEQUENCE [LARGE SCALE GENOMIC DNA]</scope>
    <source>
        <strain evidence="5 6">PLY_AMNH</strain>
    </source>
</reference>
<feature type="region of interest" description="Disordered" evidence="2">
    <location>
        <begin position="1854"/>
        <end position="1946"/>
    </location>
</feature>
<keyword evidence="3" id="KW-0472">Membrane</keyword>
<feature type="compositionally biased region" description="Low complexity" evidence="2">
    <location>
        <begin position="1293"/>
        <end position="1305"/>
    </location>
</feature>
<evidence type="ECO:0000313" key="6">
    <source>
        <dbReference type="Proteomes" id="UP001190700"/>
    </source>
</evidence>
<feature type="compositionally biased region" description="Basic residues" evidence="2">
    <location>
        <begin position="1854"/>
        <end position="1870"/>
    </location>
</feature>
<comment type="caution">
    <text evidence="5">The sequence shown here is derived from an EMBL/GenBank/DDBJ whole genome shotgun (WGS) entry which is preliminary data.</text>
</comment>
<feature type="coiled-coil region" evidence="1">
    <location>
        <begin position="947"/>
        <end position="974"/>
    </location>
</feature>
<feature type="region of interest" description="Disordered" evidence="2">
    <location>
        <begin position="1228"/>
        <end position="1270"/>
    </location>
</feature>
<sequence length="2284" mass="241437">MEVGIWDLGIEAGISALTIKVGIWALTIEVGIGLWLSRWASGFDYRGGHRALTIEAGIWALAIEVGIWALAIEGGMESMCLSVAQPQQQKKKTGAGSVDATRVSAAGSVAPATPQLPRVRAGASTVYNVISAIRFPSLALSSFDDDAFAADFEADFQAQMAGSAGTSISAVGVTNVVAGSTTVESAVVFSGADAAAAFAGGLEADVAAVFTYDSFLSFGAPNATEVVTVIGTVVTLDYAEPEVEYEEVPPDFEPPILTLLGEASEFITQGAVYVDPGVTCGDKVDGACQGRATGAEAVDTSQVTDDPFIIRYDAQDVAGNAAAQVTREVWVVSPCLLPSTLCSPQTGEEEGAAVCSSCEAGAAESGAGENVTCLCLTEVELEESVTEVAGGGYTPPADVASPVMTLLGDGQLARTSEDVLLMIHHLPLYEEFVDPGVIAEDNVDGNITEKVSAYGVAAVDTSAVTGDDAPYVITYSVSDAANNSAAELRRRVYVYNPCGDPAETPICAGGACTEGSLCLNAELEEEAPAEVAPPPPTLTLNGPAALEVRQGSGYSKCTEFATLSEACDRGAQAFDEMDGVLDSEVLACSPDGVSYKWVNKGVEACHVDTDIPGVYSIRYEVKASSGLRAYVSRNVTVVAACPTGEFVCTEQVSCSQGGTCLANLEGGVESALAAEEEPTDAPPTLQLRRGSAQAASADLTVRQHAAYAACEEGAEPQAEAPCELGAEAWDDDDGDLTLRVLSCPPENCLASGCPGHEFAVKGVEGCVDTSADPGTVFEVLFAVLDSAVPANLAVVSRIVTIDPPCADGAELCADGECSSADCDDRDAVLYGDQAPPDVTPPEIRLLGAARVRLVVGFPDSGLRFAPCPALDQDTGCYAHAEDAEDGDVCASIVVEQVAAAGETLCRWEDAPRATCYPGVYTYVYRAEDAARNSASAELVVEVVEARAVSTEVQLESKAEDAAAAEEEAGALRNVSSGESAAFRQAIADLLNDGTANRTGAGLPTTPGDVNVTSVEVEAAVEGGYRILVAFAVDALVAGEGEDAAVGRRRRRRLAEVTVPEDEYTEVMSEVEALAAEFGELLEESVSPEEGGAPVAMSEYLAAAAAATQGVGLSTDVGGLSQNVTTEAVSKPVDETAAHHSTLMAELEAMSDSLNGTAAAAGSTQQLVAAHVEGEGSEQQLRVENAWSLAFNTETGNVDALSASLEQALENADKALAPLQEMQASLSVTNNEEATTAQETQNEVGDNLEEARVPAPPPASTTSSYPPPSSAGMLSCTEVNYDTLEYHVQVGAVSAGSSSPDASAGLSDGGEGPPGRRLSGDVPDPGTVDSAGANVTQRVVAVRNVLLVGMMLSSRRREAATCTERFQQLAAGSCFTGPYVEQPYGTDAVFNMYSELYEAEITGQEGAFYNLSAEQAAFDNATGRMLVHPFSAVSETGDSSKTRFRAFYNRTLSGPRAEALTVFLEDSAYLGVATADLNVRLLLWNGDLDTYTFVDVDFVRVRGGYFEAAGDIAAIDGALLEVADHPWKLALTLVLVPLCLCLFREDLRSVREGLWEFMEFRGQDRLGKLETFARLLYSRAAAPVLILVSLWVLAVLQIYAALRVRVGSERAVNIDDYAVSNYLLADEAGATESVEVLDAVDRALAMRSLFWAYSCFTLQFLVLRVLRACECHPRLNLINGTLQRIGTELAHLVTILFYILLCFTVAAHILWGPVSGPCSEDFANLNTAAVTIGDAFAGGGLGSCMDTRPGDTLEALRQDGRLHKNVGGAFFSALFTSLVTHIVTSFFFTIIVIGYNMQTKISRGHDFFHKVGSGLYVKLQRSARGQRMWDLMAILESGFGGMEICQASPLARTAKRSSKRVKKAMQRRRRTVAYQAAKEDQRRLSHTNTQALGSIHNCLASPDARRPGAEHSMDDDYALSESSDDASEKSDDPQPTDYGRITHNAMYSGDTHNASYSGDTHNAMYSGDTHNAMYSGDTHNAMYSGDTHNATYSADTHNATCSGDTHNATYSGDTHNAAYSGDTHNAMYSIGIHEVETQKAYREAGTHGFARKMGQLGQTEAVHARLAVVLPKVMRVAFVQERIYEASKINKKSCVAIQRGRPARGAIEQCRSLLQLHVQMSQQQHAHQRERLRQMGKLVGACAARGPLGNGHFLAIDPFEGCEDPDPGKYVGASNGPTHTRRVKFALPRNGSSTSENFDAEEDLHVSKDAPNLHVSARSSSVEDAQETMACVDVAVTLTSSFKERPKKRSKPKTLMSSFKVAAAGVVAHQFVLRCGGVMGELVNA</sequence>
<dbReference type="Proteomes" id="UP001190700">
    <property type="component" value="Unassembled WGS sequence"/>
</dbReference>
<feature type="compositionally biased region" description="Basic and acidic residues" evidence="2">
    <location>
        <begin position="1902"/>
        <end position="1913"/>
    </location>
</feature>
<feature type="transmembrane region" description="Helical" evidence="3">
    <location>
        <begin position="56"/>
        <end position="76"/>
    </location>
</feature>
<keyword evidence="1" id="KW-0175">Coiled coil</keyword>
<keyword evidence="3" id="KW-0812">Transmembrane</keyword>
<evidence type="ECO:0000256" key="2">
    <source>
        <dbReference type="SAM" id="MobiDB-lite"/>
    </source>
</evidence>
<feature type="region of interest" description="Disordered" evidence="2">
    <location>
        <begin position="1293"/>
        <end position="1331"/>
    </location>
</feature>
<feature type="transmembrane region" description="Helical" evidence="3">
    <location>
        <begin position="12"/>
        <end position="36"/>
    </location>
</feature>
<evidence type="ECO:0000313" key="5">
    <source>
        <dbReference type="EMBL" id="KAK3252741.1"/>
    </source>
</evidence>
<accession>A0AAE0F5F2</accession>
<feature type="compositionally biased region" description="Low complexity" evidence="2">
    <location>
        <begin position="1228"/>
        <end position="1242"/>
    </location>
</feature>
<evidence type="ECO:0000256" key="3">
    <source>
        <dbReference type="SAM" id="Phobius"/>
    </source>
</evidence>